<sequence length="579" mass="63143">MGTALWLFLSFALVATSSFADHPPSGKKHRRRAEIPFRIEPPFHPLSSSPAPSIISTSGLDSPTSTSLSPVTFTAAHQRSTAPGRPDLPVVIQGDSLKILPHPGSGTQRSDSITGSGAQATDTPSNPLPLFMGYYPDWAADTFPPESLDYGRYDWIDFAFAVPTAEFGLEWDSDDAPNVLTRLVTSAHLSRCKVKLSIGGWTGSKYFSTAVSTSQSRQLFASNILSVYSRYNLDGIDLDWEYPGHEGNRGNIYDHSDTLNFLDFLILLRDTLPPSARITVAAQTFPFTDQNGEPLSDSSPFASVLDWVLIMNYDTWGSSTSPGPNAPLYDACGNSTQPEASALSSYRSWTKSGFPASKLVLGVPAYGYVQRSVAQRLRNRWYGEDDGGRPRLAYGGYRHSPDHFGHGHWGLQDSDDGWDEHWGGADGHTGWSGHSRNGNDGKGDWPDGDDNDDQGSVSPPGSPSPGRPIEVVDDEEQIQFRDLVKQGALVLAPSSSNETYPRFLASGGFERRWDFCSETPFLRSASAGQIITYDDPESLALKSRFAKEAGMLGVNMFDIHGDTDDYHLADSIRKALGLS</sequence>
<name>A8NXU5_COPC7</name>
<dbReference type="EMBL" id="AACS02000005">
    <property type="protein sequence ID" value="EAU84887.2"/>
    <property type="molecule type" value="Genomic_DNA"/>
</dbReference>
<feature type="signal peptide" evidence="10">
    <location>
        <begin position="1"/>
        <end position="20"/>
    </location>
</feature>
<proteinExistence type="inferred from homology"/>
<keyword evidence="6" id="KW-0624">Polysaccharide degradation</keyword>
<keyword evidence="4" id="KW-0119">Carbohydrate metabolism</keyword>
<evidence type="ECO:0000313" key="12">
    <source>
        <dbReference type="EMBL" id="EAU84887.2"/>
    </source>
</evidence>
<keyword evidence="3" id="KW-0146">Chitin degradation</keyword>
<dbReference type="VEuPathDB" id="FungiDB:CC1G_00406"/>
<dbReference type="PROSITE" id="PS51910">
    <property type="entry name" value="GH18_2"/>
    <property type="match status" value="1"/>
</dbReference>
<dbReference type="eggNOG" id="KOG2806">
    <property type="taxonomic scope" value="Eukaryota"/>
</dbReference>
<dbReference type="InParanoid" id="A8NXU5"/>
<evidence type="ECO:0000313" key="13">
    <source>
        <dbReference type="Proteomes" id="UP000001861"/>
    </source>
</evidence>
<dbReference type="PANTHER" id="PTHR11177:SF392">
    <property type="entry name" value="HAP41P"/>
    <property type="match status" value="1"/>
</dbReference>
<dbReference type="Gene3D" id="3.20.20.80">
    <property type="entry name" value="Glycosidases"/>
    <property type="match status" value="2"/>
</dbReference>
<dbReference type="InterPro" id="IPR001579">
    <property type="entry name" value="Glyco_hydro_18_chit_AS"/>
</dbReference>
<dbReference type="SUPFAM" id="SSF51445">
    <property type="entry name" value="(Trans)glycosidases"/>
    <property type="match status" value="1"/>
</dbReference>
<evidence type="ECO:0000256" key="7">
    <source>
        <dbReference type="RuleBase" id="RU000489"/>
    </source>
</evidence>
<keyword evidence="10" id="KW-0732">Signal</keyword>
<dbReference type="PANTHER" id="PTHR11177">
    <property type="entry name" value="CHITINASE"/>
    <property type="match status" value="1"/>
</dbReference>
<gene>
    <name evidence="12" type="ORF">CC1G_00406</name>
</gene>
<dbReference type="AlphaFoldDB" id="A8NXU5"/>
<keyword evidence="13" id="KW-1185">Reference proteome</keyword>
<evidence type="ECO:0000256" key="4">
    <source>
        <dbReference type="ARBA" id="ARBA00023277"/>
    </source>
</evidence>
<protein>
    <submittedName>
        <fullName evidence="12">Chitinase</fullName>
    </submittedName>
</protein>
<organism evidence="12 13">
    <name type="scientific">Coprinopsis cinerea (strain Okayama-7 / 130 / ATCC MYA-4618 / FGSC 9003)</name>
    <name type="common">Inky cap fungus</name>
    <name type="synonym">Hormographiella aspergillata</name>
    <dbReference type="NCBI Taxonomy" id="240176"/>
    <lineage>
        <taxon>Eukaryota</taxon>
        <taxon>Fungi</taxon>
        <taxon>Dikarya</taxon>
        <taxon>Basidiomycota</taxon>
        <taxon>Agaricomycotina</taxon>
        <taxon>Agaricomycetes</taxon>
        <taxon>Agaricomycetidae</taxon>
        <taxon>Agaricales</taxon>
        <taxon>Agaricineae</taxon>
        <taxon>Psathyrellaceae</taxon>
        <taxon>Coprinopsis</taxon>
    </lineage>
</organism>
<dbReference type="InterPro" id="IPR050314">
    <property type="entry name" value="Glycosyl_Hydrlase_18"/>
</dbReference>
<evidence type="ECO:0000256" key="2">
    <source>
        <dbReference type="ARBA" id="ARBA00022801"/>
    </source>
</evidence>
<evidence type="ECO:0000256" key="3">
    <source>
        <dbReference type="ARBA" id="ARBA00023024"/>
    </source>
</evidence>
<comment type="caution">
    <text evidence="12">The sequence shown here is derived from an EMBL/GenBank/DDBJ whole genome shotgun (WGS) entry which is preliminary data.</text>
</comment>
<dbReference type="SMART" id="SM00636">
    <property type="entry name" value="Glyco_18"/>
    <property type="match status" value="1"/>
</dbReference>
<dbReference type="InterPro" id="IPR011583">
    <property type="entry name" value="Chitinase_II/V-like_cat"/>
</dbReference>
<feature type="compositionally biased region" description="Polar residues" evidence="9">
    <location>
        <begin position="105"/>
        <end position="125"/>
    </location>
</feature>
<comment type="catalytic activity">
    <reaction evidence="1">
        <text>Random endo-hydrolysis of N-acetyl-beta-D-glucosaminide (1-&gt;4)-beta-linkages in chitin and chitodextrins.</text>
        <dbReference type="EC" id="3.2.1.14"/>
    </reaction>
</comment>
<dbReference type="OMA" id="PWTKLDH"/>
<dbReference type="OrthoDB" id="73875at2759"/>
<evidence type="ECO:0000256" key="5">
    <source>
        <dbReference type="ARBA" id="ARBA00023295"/>
    </source>
</evidence>
<evidence type="ECO:0000259" key="11">
    <source>
        <dbReference type="PROSITE" id="PS51910"/>
    </source>
</evidence>
<evidence type="ECO:0000256" key="9">
    <source>
        <dbReference type="SAM" id="MobiDB-lite"/>
    </source>
</evidence>
<evidence type="ECO:0000256" key="10">
    <source>
        <dbReference type="SAM" id="SignalP"/>
    </source>
</evidence>
<dbReference type="RefSeq" id="XP_001837270.2">
    <property type="nucleotide sequence ID" value="XM_001837218.2"/>
</dbReference>
<accession>A8NXU5</accession>
<evidence type="ECO:0000256" key="6">
    <source>
        <dbReference type="ARBA" id="ARBA00023326"/>
    </source>
</evidence>
<evidence type="ECO:0000256" key="1">
    <source>
        <dbReference type="ARBA" id="ARBA00000822"/>
    </source>
</evidence>
<dbReference type="GO" id="GO:0005576">
    <property type="term" value="C:extracellular region"/>
    <property type="evidence" value="ECO:0007669"/>
    <property type="project" value="TreeGrafter"/>
</dbReference>
<dbReference type="Pfam" id="PF00704">
    <property type="entry name" value="Glyco_hydro_18"/>
    <property type="match status" value="1"/>
</dbReference>
<dbReference type="GO" id="GO:0006032">
    <property type="term" value="P:chitin catabolic process"/>
    <property type="evidence" value="ECO:0007669"/>
    <property type="project" value="UniProtKB-KW"/>
</dbReference>
<keyword evidence="2 7" id="KW-0378">Hydrolase</keyword>
<dbReference type="GO" id="GO:0008843">
    <property type="term" value="F:endochitinase activity"/>
    <property type="evidence" value="ECO:0007669"/>
    <property type="project" value="UniProtKB-EC"/>
</dbReference>
<evidence type="ECO:0000256" key="8">
    <source>
        <dbReference type="RuleBase" id="RU004453"/>
    </source>
</evidence>
<dbReference type="GO" id="GO:0000272">
    <property type="term" value="P:polysaccharide catabolic process"/>
    <property type="evidence" value="ECO:0007669"/>
    <property type="project" value="UniProtKB-KW"/>
</dbReference>
<feature type="region of interest" description="Disordered" evidence="9">
    <location>
        <begin position="420"/>
        <end position="469"/>
    </location>
</feature>
<dbReference type="HOGENOM" id="CLU_002833_6_2_1"/>
<dbReference type="Proteomes" id="UP000001861">
    <property type="component" value="Unassembled WGS sequence"/>
</dbReference>
<feature type="chain" id="PRO_5002727472" evidence="10">
    <location>
        <begin position="21"/>
        <end position="579"/>
    </location>
</feature>
<dbReference type="InterPro" id="IPR017853">
    <property type="entry name" value="GH"/>
</dbReference>
<keyword evidence="5 7" id="KW-0326">Glycosidase</keyword>
<feature type="region of interest" description="Disordered" evidence="9">
    <location>
        <begin position="99"/>
        <end position="125"/>
    </location>
</feature>
<reference evidence="12 13" key="1">
    <citation type="journal article" date="2010" name="Proc. Natl. Acad. Sci. U.S.A.">
        <title>Insights into evolution of multicellular fungi from the assembled chromosomes of the mushroom Coprinopsis cinerea (Coprinus cinereus).</title>
        <authorList>
            <person name="Stajich J.E."/>
            <person name="Wilke S.K."/>
            <person name="Ahren D."/>
            <person name="Au C.H."/>
            <person name="Birren B.W."/>
            <person name="Borodovsky M."/>
            <person name="Burns C."/>
            <person name="Canback B."/>
            <person name="Casselton L.A."/>
            <person name="Cheng C.K."/>
            <person name="Deng J."/>
            <person name="Dietrich F.S."/>
            <person name="Fargo D.C."/>
            <person name="Farman M.L."/>
            <person name="Gathman A.C."/>
            <person name="Goldberg J."/>
            <person name="Guigo R."/>
            <person name="Hoegger P.J."/>
            <person name="Hooker J.B."/>
            <person name="Huggins A."/>
            <person name="James T.Y."/>
            <person name="Kamada T."/>
            <person name="Kilaru S."/>
            <person name="Kodira C."/>
            <person name="Kues U."/>
            <person name="Kupfer D."/>
            <person name="Kwan H.S."/>
            <person name="Lomsadze A."/>
            <person name="Li W."/>
            <person name="Lilly W.W."/>
            <person name="Ma L.J."/>
            <person name="Mackey A.J."/>
            <person name="Manning G."/>
            <person name="Martin F."/>
            <person name="Muraguchi H."/>
            <person name="Natvig D.O."/>
            <person name="Palmerini H."/>
            <person name="Ramesh M.A."/>
            <person name="Rehmeyer C.J."/>
            <person name="Roe B.A."/>
            <person name="Shenoy N."/>
            <person name="Stanke M."/>
            <person name="Ter-Hovhannisyan V."/>
            <person name="Tunlid A."/>
            <person name="Velagapudi R."/>
            <person name="Vision T.J."/>
            <person name="Zeng Q."/>
            <person name="Zolan M.E."/>
            <person name="Pukkila P.J."/>
        </authorList>
    </citation>
    <scope>NUCLEOTIDE SEQUENCE [LARGE SCALE GENOMIC DNA]</scope>
    <source>
        <strain evidence="13">Okayama-7 / 130 / ATCC MYA-4618 / FGSC 9003</strain>
    </source>
</reference>
<dbReference type="PROSITE" id="PS01095">
    <property type="entry name" value="GH18_1"/>
    <property type="match status" value="1"/>
</dbReference>
<dbReference type="GeneID" id="6013827"/>
<dbReference type="InterPro" id="IPR001223">
    <property type="entry name" value="Glyco_hydro18_cat"/>
</dbReference>
<comment type="similarity">
    <text evidence="8">Belongs to the glycosyl hydrolase 18 family.</text>
</comment>
<dbReference type="STRING" id="240176.A8NXU5"/>
<dbReference type="InterPro" id="IPR029070">
    <property type="entry name" value="Chitinase_insertion_sf"/>
</dbReference>
<dbReference type="Gene3D" id="3.10.50.10">
    <property type="match status" value="1"/>
</dbReference>
<dbReference type="GO" id="GO:0008061">
    <property type="term" value="F:chitin binding"/>
    <property type="evidence" value="ECO:0007669"/>
    <property type="project" value="InterPro"/>
</dbReference>
<dbReference type="KEGG" id="cci:CC1G_00406"/>
<feature type="domain" description="GH18" evidence="11">
    <location>
        <begin position="129"/>
        <end position="579"/>
    </location>
</feature>